<dbReference type="InterPro" id="IPR023836">
    <property type="entry name" value="EccCa-like_Actinobacteria"/>
</dbReference>
<keyword evidence="5" id="KW-0547">Nucleotide-binding</keyword>
<evidence type="ECO:0000256" key="8">
    <source>
        <dbReference type="ARBA" id="ARBA00023136"/>
    </source>
</evidence>
<dbReference type="GO" id="GO:0005886">
    <property type="term" value="C:plasma membrane"/>
    <property type="evidence" value="ECO:0007669"/>
    <property type="project" value="UniProtKB-SubCell"/>
</dbReference>
<dbReference type="NCBIfam" id="TIGR03925">
    <property type="entry name" value="T7SS_EccC_b"/>
    <property type="match status" value="1"/>
</dbReference>
<evidence type="ECO:0000256" key="2">
    <source>
        <dbReference type="ARBA" id="ARBA00022475"/>
    </source>
</evidence>
<comment type="caution">
    <text evidence="9">The sequence shown here is derived from an EMBL/GenBank/DDBJ whole genome shotgun (WGS) entry which is preliminary data.</text>
</comment>
<proteinExistence type="predicted"/>
<dbReference type="Pfam" id="PF01580">
    <property type="entry name" value="FtsK_SpoIIIE"/>
    <property type="match status" value="2"/>
</dbReference>
<evidence type="ECO:0000256" key="4">
    <source>
        <dbReference type="ARBA" id="ARBA00022737"/>
    </source>
</evidence>
<keyword evidence="7" id="KW-1133">Transmembrane helix</keyword>
<dbReference type="EMBL" id="NCXO01000039">
    <property type="protein sequence ID" value="OSC31894.1"/>
    <property type="molecule type" value="Genomic_DNA"/>
</dbReference>
<keyword evidence="8" id="KW-0472">Membrane</keyword>
<dbReference type="GO" id="GO:0005524">
    <property type="term" value="F:ATP binding"/>
    <property type="evidence" value="ECO:0007669"/>
    <property type="project" value="UniProtKB-UniRule"/>
</dbReference>
<evidence type="ECO:0000256" key="3">
    <source>
        <dbReference type="ARBA" id="ARBA00022692"/>
    </source>
</evidence>
<evidence type="ECO:0000313" key="9">
    <source>
        <dbReference type="EMBL" id="OSC31894.1"/>
    </source>
</evidence>
<dbReference type="PANTHER" id="PTHR22683:SF1">
    <property type="entry name" value="TYPE VII SECRETION SYSTEM PROTEIN ESSC"/>
    <property type="match status" value="1"/>
</dbReference>
<dbReference type="Gene3D" id="3.40.50.300">
    <property type="entry name" value="P-loop containing nucleotide triphosphate hydrolases"/>
    <property type="match status" value="4"/>
</dbReference>
<sequence length="1381" mass="151618">MREMFTPRRRIAGPIRRDEKFLIDPPPELPRSIQVGAVRKALPFVFGVAIVGMIIIMFVSGFRQMNPMYLFFMAMMALGLFQSLQGQGGNAEMSTPEVNSERAEYLRYLSATALKIRSAADNQRASAEWSHLDPELLDAVVGSPRMWERGSTDPDYLRIRVGRTEVALTSQVKVKPVDSELDLEPVAKTSLQHMRAVQQSIPHCPKAIDLSGIGLISMYAEPELFAATTRAWICQLACWHTPTSASVVVASGQLETHWSWTKWLPHTESPDIDGAGPARYLATSLREAESMLTPLLNERSELVSATGSPTAEGPSKTQKHILIVVDDPAAPMPLLKRIGARDGVTVVARRGGDGPDRDQASHPRELIVRVVRSGDGTVGMQEWHNFGWRAFCNELDLLDVGIARNTARLLSQWDIGATGRQNSESQAVQSLLGLLNIENAARLDVAALWGDRPFEDQLRIPVGLQPGGAPLIIDLKDEADGGNGPHGLMIGMTGSGKSKLLTAIVFGLLVRHSPDVVQVFLGDFKDEAGMDAFSSYPHTVAVVSNMEEKRSLVERFGETLFGILDKRGRTFKEAGNRIKGAAFESLREYNEARAANPNADLPPIPTMFVILDEFSLMLKDHPNMAEVFDVVTRKGRSYGVFFLFASQTLDEGVIKKIPDNTQYRFGLKVASSSISRRVIGNEDAYHIPDGKQHKGTGYFVRAPGAEPTKFRGFLLPDKYEPPVTIDRKVITARPRVRLFTAGQVRRDADTVIEEVVADDSVLQGPPRSLVLTVGPQLAAAWGRPPEQLWSPPLDDPIPLDSVLRQAEGMRAPGASGLPWWPLGEVDRPRQLSHGLVTYSLDQGNVSLMGMRSSELSMVMQTFILSAAYRYTPQQIGFYVLAYGGPELTALKDLPHVGAIGGRDRNELGVRIFGDLDAMLAHRRRLFHAHDIASMDEYRRRRNDGEADLDDGYPTDIFLIVDGWEEFLSDNTSLLNPKNPQMQNVEEMLGSEHGVHVVVTSADWLKLGMTLQSRLSCRWELKLAGVASSQVRPRMEDGMLRPQERIPANEPGRGINSVGDVIRFAVGRLDGQSSTADLDLKVREAVAQISAHHAGSRPTPTPQLLPMFIDAPTLGGGHLTGERFALGLRGRDLDPVIIDFAEDPLLAVYGDSKTGKSTLVRHLMREVLARRAGDPSRSILMVCDVKRRLSAETHLLIEGEDYYETDPGSIAERLMALDALLRQRTPPRDLGWQAKRDWRFHGPVVYLFIDDADVVPAQVQIQQPATAGDAPAPLSGQSLTVPTWAPLAQHLANARDIGLRVIVAHKAAGSYLAETTPNSVPGQIATQRANRILLSSRSTGDKIGGMKFEDSLPAGRGYLIATTSENEGYVQLAVPADGPIGR</sequence>
<keyword evidence="4" id="KW-0677">Repeat</keyword>
<dbReference type="SMART" id="SM00382">
    <property type="entry name" value="AAA"/>
    <property type="match status" value="2"/>
</dbReference>
<dbReference type="OrthoDB" id="9807790at2"/>
<dbReference type="InterPro" id="IPR023837">
    <property type="entry name" value="EccCb-like_Actinobacteria"/>
</dbReference>
<dbReference type="PANTHER" id="PTHR22683">
    <property type="entry name" value="SPORULATION PROTEIN RELATED"/>
    <property type="match status" value="1"/>
</dbReference>
<keyword evidence="3" id="KW-0812">Transmembrane</keyword>
<dbReference type="InterPro" id="IPR003593">
    <property type="entry name" value="AAA+_ATPase"/>
</dbReference>
<dbReference type="NCBIfam" id="TIGR03924">
    <property type="entry name" value="T7SS_EccC_a"/>
    <property type="match status" value="1"/>
</dbReference>
<keyword evidence="6" id="KW-0067">ATP-binding</keyword>
<accession>A0A7I7SHR1</accession>
<evidence type="ECO:0000313" key="10">
    <source>
        <dbReference type="Proteomes" id="UP000193577"/>
    </source>
</evidence>
<reference evidence="9 10" key="1">
    <citation type="submission" date="2017-04" db="EMBL/GenBank/DDBJ databases">
        <title>The new phylogeny of genus Mycobacterium.</title>
        <authorList>
            <person name="Tortoli E."/>
            <person name="Trovato A."/>
            <person name="Cirillo D.M."/>
        </authorList>
    </citation>
    <scope>NUCLEOTIDE SEQUENCE [LARGE SCALE GENOMIC DNA]</scope>
    <source>
        <strain evidence="9 10">KCTC 19819</strain>
    </source>
</reference>
<evidence type="ECO:0000256" key="6">
    <source>
        <dbReference type="ARBA" id="ARBA00022840"/>
    </source>
</evidence>
<dbReference type="RefSeq" id="WP_069391721.1">
    <property type="nucleotide sequence ID" value="NZ_AP022594.1"/>
</dbReference>
<gene>
    <name evidence="9" type="ORF">B8W67_15540</name>
</gene>
<comment type="subcellular location">
    <subcellularLocation>
        <location evidence="1">Cell membrane</location>
        <topology evidence="1">Multi-pass membrane protein</topology>
    </subcellularLocation>
</comment>
<name>A0A7I7SHR1_9MYCO</name>
<dbReference type="Proteomes" id="UP000193577">
    <property type="component" value="Unassembled WGS sequence"/>
</dbReference>
<protein>
    <submittedName>
        <fullName evidence="9">Type VII secretion protein EccC</fullName>
    </submittedName>
</protein>
<dbReference type="InterPro" id="IPR002543">
    <property type="entry name" value="FtsK_dom"/>
</dbReference>
<dbReference type="InterPro" id="IPR027417">
    <property type="entry name" value="P-loop_NTPase"/>
</dbReference>
<evidence type="ECO:0000256" key="5">
    <source>
        <dbReference type="ARBA" id="ARBA00022741"/>
    </source>
</evidence>
<evidence type="ECO:0000256" key="7">
    <source>
        <dbReference type="ARBA" id="ARBA00022989"/>
    </source>
</evidence>
<dbReference type="CDD" id="cd01127">
    <property type="entry name" value="TrwB_TraG_TraD_VirD4"/>
    <property type="match status" value="1"/>
</dbReference>
<organism evidence="9 10">
    <name type="scientific">Mycolicibacillus koreensis</name>
    <dbReference type="NCBI Taxonomy" id="1069220"/>
    <lineage>
        <taxon>Bacteria</taxon>
        <taxon>Bacillati</taxon>
        <taxon>Actinomycetota</taxon>
        <taxon>Actinomycetes</taxon>
        <taxon>Mycobacteriales</taxon>
        <taxon>Mycobacteriaceae</taxon>
        <taxon>Mycolicibacillus</taxon>
    </lineage>
</organism>
<dbReference type="PROSITE" id="PS50901">
    <property type="entry name" value="FTSK"/>
    <property type="match status" value="1"/>
</dbReference>
<dbReference type="InterPro" id="IPR050206">
    <property type="entry name" value="FtsK/SpoIIIE/SftA"/>
</dbReference>
<evidence type="ECO:0000256" key="1">
    <source>
        <dbReference type="ARBA" id="ARBA00004651"/>
    </source>
</evidence>
<keyword evidence="10" id="KW-1185">Reference proteome</keyword>
<dbReference type="GO" id="GO:0003677">
    <property type="term" value="F:DNA binding"/>
    <property type="evidence" value="ECO:0007669"/>
    <property type="project" value="InterPro"/>
</dbReference>
<dbReference type="SUPFAM" id="SSF52540">
    <property type="entry name" value="P-loop containing nucleoside triphosphate hydrolases"/>
    <property type="match status" value="2"/>
</dbReference>
<keyword evidence="2" id="KW-1003">Cell membrane</keyword>